<dbReference type="Pfam" id="PF07654">
    <property type="entry name" value="C1-set"/>
    <property type="match status" value="1"/>
</dbReference>
<dbReference type="InterPro" id="IPR003597">
    <property type="entry name" value="Ig_C1-set"/>
</dbReference>
<dbReference type="PROSITE" id="PS50835">
    <property type="entry name" value="IG_LIKE"/>
    <property type="match status" value="1"/>
</dbReference>
<accession>A0A8C9RP58</accession>
<dbReference type="InterPro" id="IPR007110">
    <property type="entry name" value="Ig-like_dom"/>
</dbReference>
<keyword evidence="1" id="KW-0732">Signal</keyword>
<dbReference type="OrthoDB" id="9940220at2759"/>
<evidence type="ECO:0000313" key="4">
    <source>
        <dbReference type="Proteomes" id="UP000694397"/>
    </source>
</evidence>
<evidence type="ECO:0000259" key="2">
    <source>
        <dbReference type="PROSITE" id="PS50835"/>
    </source>
</evidence>
<proteinExistence type="predicted"/>
<sequence length="109" mass="12388">QSIFPALNVLILWSILIPWQNFHPAPIEQVWLRNGLPLNTTSLHKNITTNADGSFSLDTYLSLQSERTEDVSYSCWVNHSSLIINDKDLLSMFPKTLKISSEKLQDNSS</sequence>
<dbReference type="Proteomes" id="UP000694397">
    <property type="component" value="Chromosome 4"/>
</dbReference>
<keyword evidence="4" id="KW-1185">Reference proteome</keyword>
<organism evidence="3 4">
    <name type="scientific">Scleropages formosus</name>
    <name type="common">Asian bonytongue</name>
    <name type="synonym">Osteoglossum formosum</name>
    <dbReference type="NCBI Taxonomy" id="113540"/>
    <lineage>
        <taxon>Eukaryota</taxon>
        <taxon>Metazoa</taxon>
        <taxon>Chordata</taxon>
        <taxon>Craniata</taxon>
        <taxon>Vertebrata</taxon>
        <taxon>Euteleostomi</taxon>
        <taxon>Actinopterygii</taxon>
        <taxon>Neopterygii</taxon>
        <taxon>Teleostei</taxon>
        <taxon>Osteoglossocephala</taxon>
        <taxon>Osteoglossomorpha</taxon>
        <taxon>Osteoglossiformes</taxon>
        <taxon>Osteoglossidae</taxon>
        <taxon>Scleropages</taxon>
    </lineage>
</organism>
<evidence type="ECO:0000256" key="1">
    <source>
        <dbReference type="SAM" id="SignalP"/>
    </source>
</evidence>
<feature type="domain" description="Ig-like" evidence="2">
    <location>
        <begin position="1"/>
        <end position="91"/>
    </location>
</feature>
<dbReference type="AlphaFoldDB" id="A0A8C9RP58"/>
<reference evidence="3 4" key="1">
    <citation type="submission" date="2019-04" db="EMBL/GenBank/DDBJ databases">
        <authorList>
            <consortium name="Wellcome Sanger Institute Data Sharing"/>
        </authorList>
    </citation>
    <scope>NUCLEOTIDE SEQUENCE [LARGE SCALE GENOMIC DNA]</scope>
</reference>
<protein>
    <recommendedName>
        <fullName evidence="2">Ig-like domain-containing protein</fullName>
    </recommendedName>
</protein>
<reference evidence="3" key="3">
    <citation type="submission" date="2025-09" db="UniProtKB">
        <authorList>
            <consortium name="Ensembl"/>
        </authorList>
    </citation>
    <scope>IDENTIFICATION</scope>
</reference>
<dbReference type="GeneTree" id="ENSGT00800000125277"/>
<feature type="signal peptide" evidence="1">
    <location>
        <begin position="1"/>
        <end position="24"/>
    </location>
</feature>
<evidence type="ECO:0000313" key="3">
    <source>
        <dbReference type="Ensembl" id="ENSSFOP00015019806.2"/>
    </source>
</evidence>
<dbReference type="InterPro" id="IPR036179">
    <property type="entry name" value="Ig-like_dom_sf"/>
</dbReference>
<dbReference type="InterPro" id="IPR013783">
    <property type="entry name" value="Ig-like_fold"/>
</dbReference>
<dbReference type="Ensembl" id="ENSSFOT00015020034.2">
    <property type="protein sequence ID" value="ENSSFOP00015019806.2"/>
    <property type="gene ID" value="ENSSFOG00015012740.2"/>
</dbReference>
<feature type="chain" id="PRO_5034251939" description="Ig-like domain-containing protein" evidence="1">
    <location>
        <begin position="25"/>
        <end position="109"/>
    </location>
</feature>
<name>A0A8C9RP58_SCLFO</name>
<dbReference type="Gene3D" id="2.60.40.10">
    <property type="entry name" value="Immunoglobulins"/>
    <property type="match status" value="1"/>
</dbReference>
<reference evidence="3" key="2">
    <citation type="submission" date="2025-08" db="UniProtKB">
        <authorList>
            <consortium name="Ensembl"/>
        </authorList>
    </citation>
    <scope>IDENTIFICATION</scope>
</reference>
<dbReference type="SUPFAM" id="SSF48726">
    <property type="entry name" value="Immunoglobulin"/>
    <property type="match status" value="1"/>
</dbReference>